<proteinExistence type="predicted"/>
<dbReference type="InterPro" id="IPR043502">
    <property type="entry name" value="DNA/RNA_pol_sf"/>
</dbReference>
<dbReference type="PROSITE" id="PS50994">
    <property type="entry name" value="INTEGRASE"/>
    <property type="match status" value="1"/>
</dbReference>
<dbReference type="InterPro" id="IPR008042">
    <property type="entry name" value="Retrotrans_Pao"/>
</dbReference>
<dbReference type="Pfam" id="PF03564">
    <property type="entry name" value="DUF1759"/>
    <property type="match status" value="1"/>
</dbReference>
<evidence type="ECO:0000256" key="1">
    <source>
        <dbReference type="SAM" id="MobiDB-lite"/>
    </source>
</evidence>
<name>A0ABD0T2C7_LOXSC</name>
<evidence type="ECO:0000313" key="3">
    <source>
        <dbReference type="EMBL" id="KAL0830680.1"/>
    </source>
</evidence>
<comment type="caution">
    <text evidence="3">The sequence shown here is derived from an EMBL/GenBank/DDBJ whole genome shotgun (WGS) entry which is preliminary data.</text>
</comment>
<organism evidence="3 4">
    <name type="scientific">Loxostege sticticalis</name>
    <name type="common">Beet webworm moth</name>
    <dbReference type="NCBI Taxonomy" id="481309"/>
    <lineage>
        <taxon>Eukaryota</taxon>
        <taxon>Metazoa</taxon>
        <taxon>Ecdysozoa</taxon>
        <taxon>Arthropoda</taxon>
        <taxon>Hexapoda</taxon>
        <taxon>Insecta</taxon>
        <taxon>Pterygota</taxon>
        <taxon>Neoptera</taxon>
        <taxon>Endopterygota</taxon>
        <taxon>Lepidoptera</taxon>
        <taxon>Glossata</taxon>
        <taxon>Ditrysia</taxon>
        <taxon>Pyraloidea</taxon>
        <taxon>Crambidae</taxon>
        <taxon>Pyraustinae</taxon>
        <taxon>Loxostege</taxon>
    </lineage>
</organism>
<dbReference type="GO" id="GO:0071897">
    <property type="term" value="P:DNA biosynthetic process"/>
    <property type="evidence" value="ECO:0007669"/>
    <property type="project" value="UniProtKB-ARBA"/>
</dbReference>
<dbReference type="EMBL" id="JBEDNZ010000013">
    <property type="protein sequence ID" value="KAL0830680.1"/>
    <property type="molecule type" value="Genomic_DNA"/>
</dbReference>
<sequence length="1762" mass="201512">MEDLVHLQVDSYDRMQKALINYKKSPKERITQQYVQIRLDSLNELWSKFNDTHDKIVRGSTDRELAYFKDDMYELVEELYTEYKTVLKQVLETFEKPEKVVSHVSNPNSSQTQSPNIQLPRIVIPTFTGQYSEWTTFRDLFVSLVHSNSQLDNVQKMHYLKGYLSGEPEQLLRQIPIADSNYTRCWTLLNSRYNNKKFLCHSILKKLLSQRNIVGESANMLKGLIDTTTDCLSALTNIGVDVTSWDILIIHLLTLKLDMDSRKEWELHISNNSELDELPKFTQFKDFLTKRYRALEFLEPKSSVSHKAQNVQSHNVNKPRVFHAVELKCEFCSENHKIGNCKKFAKEDVDSRRSFIEKNRLCFNCFGHHAAKVCQSTISCRVCKRKHHSMLHPKISNDEGSGRSGDVSSGSTSAQGSSKVFVSLSGEEVEGSSTKKIVASSSAEESDPVVTCYSLNQLPVQGQVLLATALVKAESSNGERHLIRALLDQGSQASFVTEAVAQYLGLKKMPVHGRISGLEGNENIAVKYMVRLKVHPRFDSTTVITVQAYILKSITSFLPSKKVVELEWINKSDICLADPQYNIPNKIDVLFGAEVYGQVIQGEIKRGSEGSLVAQSTSLGWIISGTTQQIQSNHIVVMHALTDDYLKVFWEMEADPKSQPKILSQEEEECERFYAQTTCRDSQGRYIVRLPFKQQNVEFENSKLIAERRLRYLESRFNKNESLKKSYAKVVKEYEDLNHMEIVPKKDQNGNKSFFLPHHAVIREDRDTTKIRVVFDASCKDQNGNSLNDALMIGPTLQPELRHLLIRWRKYPICLAADIVKMYRQVKVADQDTDYQRLLWCDQWYGEDEDNDNVEGIRKTKANIQEYRLLRVTFGTASATYLAVKTLQQLAHDEGELYPETAKKLISDFYVDDFLSGCQSVEEGLQIYRELNIMMGKGGFELQKWMTNDGELLERLKKEEEGKDIGEGMNLKTDEIVKLLGLTWNRRTDEFQYTVTLPPHTGPVTKRKVLSDIARLYDPLGWLAPCIIKAKILIQKLWLAGINWDEELPSVILKEWITYRNELVNITHFKLPRWMKTKADDQVVELHGFADASNAAYSAVVYLRVIDSNENIHVSLVTCKTKVAPIKQISIPRMELCGATLLSKLLKEVAGVLNIERSQIHAWSDSEVVLAWLRGHPSKWQTFVGNRVSEILSTLDSSHWSHIPSSQNPADCASRGLNPSDLLKNTLWFHGPPLLQEKTVKYSKPKNDETELEMRKVHFTEVDEFIWNKYSSWIRLVRVVAYCRRFLGRKDKSERRHNYLTAQELKQATDTCIIRCQREHFKKEFELLEANNPNQIKGPLKPLNPFIDESGLLRVGGRLERSQLNKNMKHPVLLPKKSHVTDLIVADAHTKTLHGGPQLLLTYLQSKYWILGSKLLTKSYVRKCVTCYKDRAKSAAPLMGQLPAARVTPSRPFKCCGIDYAGPINVRTTKGRGYKSYKGYICIFICMATRAIHLEVVSDLTTEGFLSAFKRFVARRGLCTDVWSDNGTNFVGAAKELRTLFASENSEMLREVADSLASQGTSWHFIPPRSPNFGGLWEAGVKSVKTHLRKVIGDTTLTYEELSTVLIQIEACLNSRPLTQLRTDPESLEVLTPGHFLVGEPLVTLPDNNFETSNISRLRRWQLTQKLMQQFWRRWSQEYLNQFLHRYRWSHQTPEPQLGDIVLIKENDLPPCKWLLGRVIAKHPGTDNITRVVTLRTKTTLIKRPVSKLCILPIDTGLTADQ</sequence>
<protein>
    <recommendedName>
        <fullName evidence="2">Integrase catalytic domain-containing protein</fullName>
    </recommendedName>
</protein>
<feature type="region of interest" description="Disordered" evidence="1">
    <location>
        <begin position="392"/>
        <end position="415"/>
    </location>
</feature>
<reference evidence="3 4" key="1">
    <citation type="submission" date="2024-06" db="EMBL/GenBank/DDBJ databases">
        <title>A chromosome-level genome assembly of beet webworm, Loxostege sticticalis.</title>
        <authorList>
            <person name="Zhang Y."/>
        </authorList>
    </citation>
    <scope>NUCLEOTIDE SEQUENCE [LARGE SCALE GENOMIC DNA]</scope>
    <source>
        <strain evidence="3">AQ028</strain>
        <tissue evidence="3">Male pupae</tissue>
    </source>
</reference>
<dbReference type="InterPro" id="IPR005312">
    <property type="entry name" value="DUF1759"/>
</dbReference>
<gene>
    <name evidence="3" type="ORF">ABMA28_002817</name>
</gene>
<dbReference type="InterPro" id="IPR012337">
    <property type="entry name" value="RNaseH-like_sf"/>
</dbReference>
<dbReference type="InterPro" id="IPR001584">
    <property type="entry name" value="Integrase_cat-core"/>
</dbReference>
<dbReference type="GO" id="GO:0042575">
    <property type="term" value="C:DNA polymerase complex"/>
    <property type="evidence" value="ECO:0007669"/>
    <property type="project" value="UniProtKB-ARBA"/>
</dbReference>
<evidence type="ECO:0000313" key="4">
    <source>
        <dbReference type="Proteomes" id="UP001549921"/>
    </source>
</evidence>
<dbReference type="Pfam" id="PF05380">
    <property type="entry name" value="Peptidase_A17"/>
    <property type="match status" value="1"/>
</dbReference>
<dbReference type="PANTHER" id="PTHR47331:SF1">
    <property type="entry name" value="GAG-LIKE PROTEIN"/>
    <property type="match status" value="1"/>
</dbReference>
<dbReference type="PANTHER" id="PTHR47331">
    <property type="entry name" value="PHD-TYPE DOMAIN-CONTAINING PROTEIN"/>
    <property type="match status" value="1"/>
</dbReference>
<dbReference type="Gene3D" id="3.30.420.10">
    <property type="entry name" value="Ribonuclease H-like superfamily/Ribonuclease H"/>
    <property type="match status" value="1"/>
</dbReference>
<accession>A0ABD0T2C7</accession>
<dbReference type="SUPFAM" id="SSF53098">
    <property type="entry name" value="Ribonuclease H-like"/>
    <property type="match status" value="1"/>
</dbReference>
<dbReference type="SUPFAM" id="SSF56672">
    <property type="entry name" value="DNA/RNA polymerases"/>
    <property type="match status" value="1"/>
</dbReference>
<dbReference type="Pfam" id="PF18701">
    <property type="entry name" value="DUF5641"/>
    <property type="match status" value="1"/>
</dbReference>
<feature type="compositionally biased region" description="Low complexity" evidence="1">
    <location>
        <begin position="404"/>
        <end position="415"/>
    </location>
</feature>
<evidence type="ECO:0000259" key="2">
    <source>
        <dbReference type="PROSITE" id="PS50994"/>
    </source>
</evidence>
<feature type="domain" description="Integrase catalytic" evidence="2">
    <location>
        <begin position="1448"/>
        <end position="1641"/>
    </location>
</feature>
<dbReference type="InterPro" id="IPR036397">
    <property type="entry name" value="RNaseH_sf"/>
</dbReference>
<dbReference type="Proteomes" id="UP001549921">
    <property type="component" value="Unassembled WGS sequence"/>
</dbReference>
<dbReference type="InterPro" id="IPR040676">
    <property type="entry name" value="DUF5641"/>
</dbReference>